<accession>A0AAP0FUI5</accession>
<dbReference type="GO" id="GO:0005363">
    <property type="term" value="F:maltose transmembrane transporter activity"/>
    <property type="evidence" value="ECO:0007669"/>
    <property type="project" value="TreeGrafter"/>
</dbReference>
<feature type="transmembrane region" description="Helical" evidence="1">
    <location>
        <begin position="169"/>
        <end position="191"/>
    </location>
</feature>
<feature type="transmembrane region" description="Helical" evidence="1">
    <location>
        <begin position="291"/>
        <end position="312"/>
    </location>
</feature>
<dbReference type="AlphaFoldDB" id="A0AAP0FUI5"/>
<dbReference type="PANTHER" id="PTHR34809:SF1">
    <property type="entry name" value="MALTOSE EXCESS PROTEIN 1, CHLOROPLASTIC-RELATED"/>
    <property type="match status" value="1"/>
</dbReference>
<evidence type="ECO:0000256" key="1">
    <source>
        <dbReference type="SAM" id="Phobius"/>
    </source>
</evidence>
<evidence type="ECO:0008006" key="4">
    <source>
        <dbReference type="Google" id="ProtNLM"/>
    </source>
</evidence>
<dbReference type="EMBL" id="JBBWWQ010000020">
    <property type="protein sequence ID" value="KAK8916379.1"/>
    <property type="molecule type" value="Genomic_DNA"/>
</dbReference>
<proteinExistence type="predicted"/>
<dbReference type="PANTHER" id="PTHR34809">
    <property type="entry name" value="MALTOSE EXCESS PROTEIN 1, CHLOROPLASTIC-RELATED"/>
    <property type="match status" value="1"/>
</dbReference>
<feature type="transmembrane region" description="Helical" evidence="1">
    <location>
        <begin position="141"/>
        <end position="163"/>
    </location>
</feature>
<gene>
    <name evidence="2" type="ORF">KSP39_PZI022552</name>
</gene>
<keyword evidence="1" id="KW-0472">Membrane</keyword>
<keyword evidence="3" id="KW-1185">Reference proteome</keyword>
<feature type="transmembrane region" description="Helical" evidence="1">
    <location>
        <begin position="110"/>
        <end position="134"/>
    </location>
</feature>
<feature type="transmembrane region" description="Helical" evidence="1">
    <location>
        <begin position="203"/>
        <end position="221"/>
    </location>
</feature>
<keyword evidence="1" id="KW-1133">Transmembrane helix</keyword>
<dbReference type="GO" id="GO:0009941">
    <property type="term" value="C:chloroplast envelope"/>
    <property type="evidence" value="ECO:0007669"/>
    <property type="project" value="TreeGrafter"/>
</dbReference>
<comment type="caution">
    <text evidence="2">The sequence shown here is derived from an EMBL/GenBank/DDBJ whole genome shotgun (WGS) entry which is preliminary data.</text>
</comment>
<sequence length="396" mass="43392">MISHTSVAPPPPPFFRVSASNLVSSHNSLNLHPYPPSNLLLRRRLSLKSFAASGCASASQRSSCEETSRLRQWDAMTAQFAGASNIPFLLIQIPQILLNHRNLVSGNSSALLAVPWLGMLTGLLGNLTLLSYFAKKKEKEAILVQTLGVVSIYVVIAQLAVAGAMPPPLFVATSAAVVVGLALNFMNYNGLLIDWVWQIWEDFITIIGLSVLPQVMCSTFVPFIPHSILPGVISCTLSVAVIILARIGKLSPKAVKFVGSISGWTATLLFMWMPVAQMWTNYLNPDNIKGLSALTLLLGMIGNGLMIPRALFIRDLMWFTGASWASFLQGWGNLAWMYLLHSISKEFFWASTASLFIWIGMAARQDRIAYGHSSSLQSMRELFFGVGNQNENFVAN</sequence>
<evidence type="ECO:0000313" key="3">
    <source>
        <dbReference type="Proteomes" id="UP001418222"/>
    </source>
</evidence>
<protein>
    <recommendedName>
        <fullName evidence="4">Maltose excess protein 1-like, chloroplastic</fullName>
    </recommendedName>
</protein>
<feature type="transmembrane region" description="Helical" evidence="1">
    <location>
        <begin position="257"/>
        <end position="279"/>
    </location>
</feature>
<keyword evidence="1" id="KW-0812">Transmembrane</keyword>
<organism evidence="2 3">
    <name type="scientific">Platanthera zijinensis</name>
    <dbReference type="NCBI Taxonomy" id="2320716"/>
    <lineage>
        <taxon>Eukaryota</taxon>
        <taxon>Viridiplantae</taxon>
        <taxon>Streptophyta</taxon>
        <taxon>Embryophyta</taxon>
        <taxon>Tracheophyta</taxon>
        <taxon>Spermatophyta</taxon>
        <taxon>Magnoliopsida</taxon>
        <taxon>Liliopsida</taxon>
        <taxon>Asparagales</taxon>
        <taxon>Orchidaceae</taxon>
        <taxon>Orchidoideae</taxon>
        <taxon>Orchideae</taxon>
        <taxon>Orchidinae</taxon>
        <taxon>Platanthera</taxon>
    </lineage>
</organism>
<feature type="transmembrane region" description="Helical" evidence="1">
    <location>
        <begin position="324"/>
        <end position="341"/>
    </location>
</feature>
<reference evidence="2 3" key="1">
    <citation type="journal article" date="2022" name="Nat. Plants">
        <title>Genomes of leafy and leafless Platanthera orchids illuminate the evolution of mycoheterotrophy.</title>
        <authorList>
            <person name="Li M.H."/>
            <person name="Liu K.W."/>
            <person name="Li Z."/>
            <person name="Lu H.C."/>
            <person name="Ye Q.L."/>
            <person name="Zhang D."/>
            <person name="Wang J.Y."/>
            <person name="Li Y.F."/>
            <person name="Zhong Z.M."/>
            <person name="Liu X."/>
            <person name="Yu X."/>
            <person name="Liu D.K."/>
            <person name="Tu X.D."/>
            <person name="Liu B."/>
            <person name="Hao Y."/>
            <person name="Liao X.Y."/>
            <person name="Jiang Y.T."/>
            <person name="Sun W.H."/>
            <person name="Chen J."/>
            <person name="Chen Y.Q."/>
            <person name="Ai Y."/>
            <person name="Zhai J.W."/>
            <person name="Wu S.S."/>
            <person name="Zhou Z."/>
            <person name="Hsiao Y.Y."/>
            <person name="Wu W.L."/>
            <person name="Chen Y.Y."/>
            <person name="Lin Y.F."/>
            <person name="Hsu J.L."/>
            <person name="Li C.Y."/>
            <person name="Wang Z.W."/>
            <person name="Zhao X."/>
            <person name="Zhong W.Y."/>
            <person name="Ma X.K."/>
            <person name="Ma L."/>
            <person name="Huang J."/>
            <person name="Chen G.Z."/>
            <person name="Huang M.Z."/>
            <person name="Huang L."/>
            <person name="Peng D.H."/>
            <person name="Luo Y.B."/>
            <person name="Zou S.Q."/>
            <person name="Chen S.P."/>
            <person name="Lan S."/>
            <person name="Tsai W.C."/>
            <person name="Van de Peer Y."/>
            <person name="Liu Z.J."/>
        </authorList>
    </citation>
    <scope>NUCLEOTIDE SEQUENCE [LARGE SCALE GENOMIC DNA]</scope>
    <source>
        <strain evidence="2">Lor287</strain>
    </source>
</reference>
<dbReference type="InterPro" id="IPR034628">
    <property type="entry name" value="MEX1/MEX1-like"/>
</dbReference>
<name>A0AAP0FUI5_9ASPA</name>
<feature type="transmembrane region" description="Helical" evidence="1">
    <location>
        <begin position="227"/>
        <end position="245"/>
    </location>
</feature>
<dbReference type="Proteomes" id="UP001418222">
    <property type="component" value="Unassembled WGS sequence"/>
</dbReference>
<evidence type="ECO:0000313" key="2">
    <source>
        <dbReference type="EMBL" id="KAK8916379.1"/>
    </source>
</evidence>
<feature type="transmembrane region" description="Helical" evidence="1">
    <location>
        <begin position="78"/>
        <end position="98"/>
    </location>
</feature>